<evidence type="ECO:0000256" key="5">
    <source>
        <dbReference type="ARBA" id="ARBA00023136"/>
    </source>
</evidence>
<dbReference type="AlphaFoldDB" id="A0A096BK46"/>
<dbReference type="InterPro" id="IPR003838">
    <property type="entry name" value="ABC3_permease_C"/>
</dbReference>
<dbReference type="InterPro" id="IPR025857">
    <property type="entry name" value="MacB_PCD"/>
</dbReference>
<feature type="transmembrane region" description="Helical" evidence="7">
    <location>
        <begin position="368"/>
        <end position="390"/>
    </location>
</feature>
<dbReference type="STRING" id="1156417.Y919_01615"/>
<keyword evidence="10" id="KW-0131">Cell cycle</keyword>
<evidence type="ECO:0000256" key="4">
    <source>
        <dbReference type="ARBA" id="ARBA00022989"/>
    </source>
</evidence>
<dbReference type="Proteomes" id="UP000029622">
    <property type="component" value="Unassembled WGS sequence"/>
</dbReference>
<feature type="domain" description="ABC3 transporter permease C-terminal" evidence="8">
    <location>
        <begin position="287"/>
        <end position="400"/>
    </location>
</feature>
<gene>
    <name evidence="10" type="ORF">Y919_01615</name>
</gene>
<protein>
    <submittedName>
        <fullName evidence="10">Cell division protein FtsX</fullName>
    </submittedName>
</protein>
<dbReference type="GO" id="GO:0022857">
    <property type="term" value="F:transmembrane transporter activity"/>
    <property type="evidence" value="ECO:0007669"/>
    <property type="project" value="TreeGrafter"/>
</dbReference>
<keyword evidence="2" id="KW-1003">Cell membrane</keyword>
<dbReference type="PANTHER" id="PTHR30572">
    <property type="entry name" value="MEMBRANE COMPONENT OF TRANSPORTER-RELATED"/>
    <property type="match status" value="1"/>
</dbReference>
<evidence type="ECO:0000259" key="8">
    <source>
        <dbReference type="Pfam" id="PF02687"/>
    </source>
</evidence>
<dbReference type="Pfam" id="PF02687">
    <property type="entry name" value="FtsX"/>
    <property type="match status" value="1"/>
</dbReference>
<evidence type="ECO:0000256" key="3">
    <source>
        <dbReference type="ARBA" id="ARBA00022692"/>
    </source>
</evidence>
<organism evidence="10 11">
    <name type="scientific">Caloranaerobacter azorensis H53214</name>
    <dbReference type="NCBI Taxonomy" id="1156417"/>
    <lineage>
        <taxon>Bacteria</taxon>
        <taxon>Bacillati</taxon>
        <taxon>Bacillota</taxon>
        <taxon>Tissierellia</taxon>
        <taxon>Tissierellales</taxon>
        <taxon>Thermohalobacteraceae</taxon>
        <taxon>Caloranaerobacter</taxon>
    </lineage>
</organism>
<reference evidence="10 11" key="1">
    <citation type="submission" date="2013-12" db="EMBL/GenBank/DDBJ databases">
        <title>Draft genome sequence of Caloranaerobacter sp. H53214.</title>
        <authorList>
            <person name="Jiang L.J."/>
            <person name="Shao Z.Z."/>
            <person name="Long M.N."/>
        </authorList>
    </citation>
    <scope>NUCLEOTIDE SEQUENCE [LARGE SCALE GENOMIC DNA]</scope>
    <source>
        <strain evidence="10 11">H53214</strain>
    </source>
</reference>
<accession>A0A096BK46</accession>
<keyword evidence="5 7" id="KW-0472">Membrane</keyword>
<evidence type="ECO:0000313" key="10">
    <source>
        <dbReference type="EMBL" id="KGG81232.1"/>
    </source>
</evidence>
<dbReference type="GO" id="GO:0051301">
    <property type="term" value="P:cell division"/>
    <property type="evidence" value="ECO:0007669"/>
    <property type="project" value="UniProtKB-KW"/>
</dbReference>
<dbReference type="PANTHER" id="PTHR30572:SF4">
    <property type="entry name" value="ABC TRANSPORTER PERMEASE YTRF"/>
    <property type="match status" value="1"/>
</dbReference>
<comment type="caution">
    <text evidence="10">The sequence shown here is derived from an EMBL/GenBank/DDBJ whole genome shotgun (WGS) entry which is preliminary data.</text>
</comment>
<keyword evidence="4 7" id="KW-1133">Transmembrane helix</keyword>
<evidence type="ECO:0000256" key="7">
    <source>
        <dbReference type="SAM" id="Phobius"/>
    </source>
</evidence>
<feature type="transmembrane region" description="Helical" evidence="7">
    <location>
        <begin position="21"/>
        <end position="42"/>
    </location>
</feature>
<dbReference type="EMBL" id="AZTB01000004">
    <property type="protein sequence ID" value="KGG81232.1"/>
    <property type="molecule type" value="Genomic_DNA"/>
</dbReference>
<name>A0A096BK46_9FIRM</name>
<comment type="similarity">
    <text evidence="6">Belongs to the ABC-4 integral membrane protein family.</text>
</comment>
<sequence>MNFLESIKVALSSLWANRMRSFLTMLGIIIGIASVITIVSLGQGSKAKIGSEFERFGTNRVVFWMNWNKNPKYRDQFDDDDIENIKRVFKNDIKAISPNFNIAGKANKGRETASVTLYGVNEDYNKIENIDIVDGRFLLESDVKGKRSVGVIDKELAMKVFKRTNVIGEKMLVDTGYSNISFTIVGVYETKASSFEKLAEKFGQEIPTNIYLPVTYIKKLGYGDRYWAIEVNMVDSNRIEEVSKDIIKLIERRHRNAGNNYYLSQSAKKQMQIMDNILGILSKVVGAIAAISLLVGGIGVMNIMLVSVTERTREIGIRKAIGARRKDILMQFLVEAMIISGIGGLIGTILGLAIANIIAVSMGLPPTVSIATILIAVLFSAGVGIFFGIYPANKAAKLDPIEALRYE</sequence>
<feature type="transmembrane region" description="Helical" evidence="7">
    <location>
        <begin position="329"/>
        <end position="362"/>
    </location>
</feature>
<keyword evidence="10" id="KW-0132">Cell division</keyword>
<feature type="domain" description="MacB-like periplasmic core" evidence="9">
    <location>
        <begin position="21"/>
        <end position="248"/>
    </location>
</feature>
<dbReference type="InterPro" id="IPR050250">
    <property type="entry name" value="Macrolide_Exporter_MacB"/>
</dbReference>
<dbReference type="Pfam" id="PF12704">
    <property type="entry name" value="MacB_PCD"/>
    <property type="match status" value="1"/>
</dbReference>
<keyword evidence="3 7" id="KW-0812">Transmembrane</keyword>
<evidence type="ECO:0000313" key="11">
    <source>
        <dbReference type="Proteomes" id="UP000029622"/>
    </source>
</evidence>
<evidence type="ECO:0000259" key="9">
    <source>
        <dbReference type="Pfam" id="PF12704"/>
    </source>
</evidence>
<evidence type="ECO:0000256" key="1">
    <source>
        <dbReference type="ARBA" id="ARBA00004651"/>
    </source>
</evidence>
<dbReference type="GO" id="GO:0005886">
    <property type="term" value="C:plasma membrane"/>
    <property type="evidence" value="ECO:0007669"/>
    <property type="project" value="UniProtKB-SubCell"/>
</dbReference>
<proteinExistence type="inferred from homology"/>
<dbReference type="RefSeq" id="WP_035161746.1">
    <property type="nucleotide sequence ID" value="NZ_AZTB01000004.1"/>
</dbReference>
<feature type="transmembrane region" description="Helical" evidence="7">
    <location>
        <begin position="284"/>
        <end position="308"/>
    </location>
</feature>
<comment type="subcellular location">
    <subcellularLocation>
        <location evidence="1">Cell membrane</location>
        <topology evidence="1">Multi-pass membrane protein</topology>
    </subcellularLocation>
</comment>
<evidence type="ECO:0000256" key="6">
    <source>
        <dbReference type="ARBA" id="ARBA00038076"/>
    </source>
</evidence>
<evidence type="ECO:0000256" key="2">
    <source>
        <dbReference type="ARBA" id="ARBA00022475"/>
    </source>
</evidence>